<evidence type="ECO:0000313" key="2">
    <source>
        <dbReference type="EMBL" id="KKO12335.1"/>
    </source>
</evidence>
<dbReference type="PANTHER" id="PTHR43421">
    <property type="entry name" value="METALLOPROTEASE PMBA"/>
    <property type="match status" value="1"/>
</dbReference>
<feature type="domain" description="Metalloprotease TldD/E C-terminal" evidence="1">
    <location>
        <begin position="224"/>
        <end position="420"/>
    </location>
</feature>
<dbReference type="AlphaFoldDB" id="A0A0F9W7K7"/>
<dbReference type="InterPro" id="IPR036059">
    <property type="entry name" value="TldD/PmbA_sf"/>
</dbReference>
<dbReference type="Gene3D" id="3.30.2290.10">
    <property type="entry name" value="PmbA/TldD superfamily"/>
    <property type="match status" value="1"/>
</dbReference>
<dbReference type="GO" id="GO:0005829">
    <property type="term" value="C:cytosol"/>
    <property type="evidence" value="ECO:0007669"/>
    <property type="project" value="TreeGrafter"/>
</dbReference>
<dbReference type="EMBL" id="LAZR01000001">
    <property type="protein sequence ID" value="KKO12335.1"/>
    <property type="molecule type" value="Genomic_DNA"/>
</dbReference>
<dbReference type="SUPFAM" id="SSF111283">
    <property type="entry name" value="Putative modulator of DNA gyrase, PmbA/TldD"/>
    <property type="match status" value="1"/>
</dbReference>
<gene>
    <name evidence="2" type="ORF">LCGC14_0003450</name>
</gene>
<protein>
    <recommendedName>
        <fullName evidence="1">Metalloprotease TldD/E C-terminal domain-containing protein</fullName>
    </recommendedName>
</protein>
<dbReference type="PANTHER" id="PTHR43421:SF1">
    <property type="entry name" value="METALLOPROTEASE PMBA"/>
    <property type="match status" value="1"/>
</dbReference>
<accession>A0A0F9W7K7</accession>
<dbReference type="InterPro" id="IPR035068">
    <property type="entry name" value="TldD/PmbA_N"/>
</dbReference>
<dbReference type="InterPro" id="IPR047657">
    <property type="entry name" value="PmbA"/>
</dbReference>
<dbReference type="GO" id="GO:0006508">
    <property type="term" value="P:proteolysis"/>
    <property type="evidence" value="ECO:0007669"/>
    <property type="project" value="InterPro"/>
</dbReference>
<dbReference type="Pfam" id="PF19289">
    <property type="entry name" value="PmbA_TldD_3rd"/>
    <property type="match status" value="1"/>
</dbReference>
<comment type="caution">
    <text evidence="2">The sequence shown here is derived from an EMBL/GenBank/DDBJ whole genome shotgun (WGS) entry which is preliminary data.</text>
</comment>
<dbReference type="InterPro" id="IPR045569">
    <property type="entry name" value="Metalloprtase-TldD/E_C"/>
</dbReference>
<organism evidence="2">
    <name type="scientific">marine sediment metagenome</name>
    <dbReference type="NCBI Taxonomy" id="412755"/>
    <lineage>
        <taxon>unclassified sequences</taxon>
        <taxon>metagenomes</taxon>
        <taxon>ecological metagenomes</taxon>
    </lineage>
</organism>
<sequence length="421" mass="44807">MQAQANKILDALLAAGFDEGRVTIKETDVNELNIAHNHVSLMRTTQSQSLSLMAIQQGRRVTASVSSLDEATVQQVITDLQRDVTASPQDEAYAVAPDQQGEFVRGPQSVDRETIAASAKGLLDARSKKYPTFGIEECAVKHTLETTTLVTSRDTGLTSSLGSYGVMIMGSSKDHHGSSSFTYTGGELEALPAQLADVLDIDAMMANSVQETHTEMIASKFTGDVILTPMAVMDLIGWLTGQVSDLALLSQASVYQNAVGDMIAAPALTLSNNPQGAGQAPFDGEGFLVRPVTLIDAGRLSCQLPSYYGSRKLQIPHVPAGDAWRIAAGDVSRADMQASVKHGALVGRLSMGSPAPNGDFSGVIKNSFLLENGQRTKALTETMITGNVAQMLKDILAISQEVSDFGGYQLPWLQVSGLRFS</sequence>
<name>A0A0F9W7K7_9ZZZZ</name>
<proteinExistence type="predicted"/>
<dbReference type="GO" id="GO:0008237">
    <property type="term" value="F:metallopeptidase activity"/>
    <property type="evidence" value="ECO:0007669"/>
    <property type="project" value="InterPro"/>
</dbReference>
<reference evidence="2" key="1">
    <citation type="journal article" date="2015" name="Nature">
        <title>Complex archaea that bridge the gap between prokaryotes and eukaryotes.</title>
        <authorList>
            <person name="Spang A."/>
            <person name="Saw J.H."/>
            <person name="Jorgensen S.L."/>
            <person name="Zaremba-Niedzwiedzka K."/>
            <person name="Martijn J."/>
            <person name="Lind A.E."/>
            <person name="van Eijk R."/>
            <person name="Schleper C."/>
            <person name="Guy L."/>
            <person name="Ettema T.J."/>
        </authorList>
    </citation>
    <scope>NUCLEOTIDE SEQUENCE</scope>
</reference>
<evidence type="ECO:0000259" key="1">
    <source>
        <dbReference type="Pfam" id="PF19289"/>
    </source>
</evidence>